<feature type="region of interest" description="Disordered" evidence="1">
    <location>
        <begin position="28"/>
        <end position="64"/>
    </location>
</feature>
<protein>
    <submittedName>
        <fullName evidence="3">Uncharacterized protein</fullName>
    </submittedName>
</protein>
<evidence type="ECO:0000313" key="3">
    <source>
        <dbReference type="EMBL" id="GAE36730.1"/>
    </source>
</evidence>
<sequence>MRKSVLALSLVSTLLMSLSGCAGNQANPNNQVQMNNSYHNGYVGTTSQDHSHNTTNVGRNDVGEEGFDLYGRTLTPLGQKKYTGTPGYGFELNVGRTAEQARLQSGSR</sequence>
<feature type="signal peptide" evidence="2">
    <location>
        <begin position="1"/>
        <end position="22"/>
    </location>
</feature>
<accession>W4QX68</accession>
<dbReference type="Proteomes" id="UP000018896">
    <property type="component" value="Unassembled WGS sequence"/>
</dbReference>
<proteinExistence type="predicted"/>
<dbReference type="RefSeq" id="WP_035666878.1">
    <property type="nucleotide sequence ID" value="NZ_BAUV01000041.1"/>
</dbReference>
<organism evidence="3 4">
    <name type="scientific">Halalkalibacter akibai (strain ATCC 43226 / DSM 21942 / CIP 109018 / JCM 9157 / 1139)</name>
    <name type="common">Bacillus akibai</name>
    <dbReference type="NCBI Taxonomy" id="1236973"/>
    <lineage>
        <taxon>Bacteria</taxon>
        <taxon>Bacillati</taxon>
        <taxon>Bacillota</taxon>
        <taxon>Bacilli</taxon>
        <taxon>Bacillales</taxon>
        <taxon>Bacillaceae</taxon>
        <taxon>Halalkalibacter</taxon>
    </lineage>
</organism>
<feature type="chain" id="PRO_5038440789" evidence="2">
    <location>
        <begin position="23"/>
        <end position="108"/>
    </location>
</feature>
<dbReference type="AlphaFoldDB" id="W4QX68"/>
<evidence type="ECO:0000256" key="2">
    <source>
        <dbReference type="SAM" id="SignalP"/>
    </source>
</evidence>
<keyword evidence="2" id="KW-0732">Signal</keyword>
<comment type="caution">
    <text evidence="3">The sequence shown here is derived from an EMBL/GenBank/DDBJ whole genome shotgun (WGS) entry which is preliminary data.</text>
</comment>
<dbReference type="EMBL" id="BAUV01000041">
    <property type="protein sequence ID" value="GAE36730.1"/>
    <property type="molecule type" value="Genomic_DNA"/>
</dbReference>
<keyword evidence="4" id="KW-1185">Reference proteome</keyword>
<evidence type="ECO:0000256" key="1">
    <source>
        <dbReference type="SAM" id="MobiDB-lite"/>
    </source>
</evidence>
<name>W4QX68_HALA3</name>
<reference evidence="3 4" key="1">
    <citation type="journal article" date="2014" name="Genome Announc.">
        <title>Draft Genome Sequences of Three Alkaliphilic Bacillus Strains, Bacillus wakoensis JCM 9140T, Bacillus akibai JCM 9157T, and Bacillus hemicellulosilyticus JCM 9152T.</title>
        <authorList>
            <person name="Yuki M."/>
            <person name="Oshima K."/>
            <person name="Suda W."/>
            <person name="Oshida Y."/>
            <person name="Kitamura K."/>
            <person name="Iida T."/>
            <person name="Hattori M."/>
            <person name="Ohkuma M."/>
        </authorList>
    </citation>
    <scope>NUCLEOTIDE SEQUENCE [LARGE SCALE GENOMIC DNA]</scope>
    <source>
        <strain evidence="3 4">JCM 9157</strain>
    </source>
</reference>
<dbReference type="PROSITE" id="PS51257">
    <property type="entry name" value="PROKAR_LIPOPROTEIN"/>
    <property type="match status" value="1"/>
</dbReference>
<evidence type="ECO:0000313" key="4">
    <source>
        <dbReference type="Proteomes" id="UP000018896"/>
    </source>
</evidence>
<feature type="compositionally biased region" description="Polar residues" evidence="1">
    <location>
        <begin position="28"/>
        <end position="58"/>
    </location>
</feature>
<gene>
    <name evidence="3" type="ORF">JCM9157_3946</name>
</gene>